<sequence>MILWNLLISEQLDLRFSPSRGLTVRIVERPGQWMAPDELTTLIDECRDVATACLEGETLDYGILVPGSDAARRTIITMIYDNEGRPIAFNALPLIPATLGGERLEVLHLGLVMVHPSARSSGLSWILYGLTCFLLFVRRQLRPLWISSVTQVPAVVGMVCESFDGVWPGAPDARATFAHHYLGRHIALNHRIVFGVGPDAGFDDTRSVFTNAYTGGSDNLKKTFDVATKHRNEAYNAWCARELDYGRGDDVLQLGQLNLASARGFLLKSTPRHALPQLAVQVLLLGVQSVVAPLAQWLAGNRSLGRLRPFRQAKP</sequence>
<dbReference type="eggNOG" id="ENOG502Z914">
    <property type="taxonomic scope" value="Bacteria"/>
</dbReference>
<evidence type="ECO:0008006" key="3">
    <source>
        <dbReference type="Google" id="ProtNLM"/>
    </source>
</evidence>
<dbReference type="RefSeq" id="WP_006273163.1">
    <property type="nucleotide sequence ID" value="NZ_GL883078.1"/>
</dbReference>
<dbReference type="InterPro" id="IPR016181">
    <property type="entry name" value="Acyl_CoA_acyltransferase"/>
</dbReference>
<dbReference type="Proteomes" id="UP000006512">
    <property type="component" value="Unassembled WGS sequence"/>
</dbReference>
<dbReference type="OrthoDB" id="7648502at2"/>
<accession>F4QNS1</accession>
<proteinExistence type="predicted"/>
<dbReference type="SUPFAM" id="SSF55729">
    <property type="entry name" value="Acyl-CoA N-acyltransferases (Nat)"/>
    <property type="match status" value="1"/>
</dbReference>
<gene>
    <name evidence="1" type="ORF">ABI_23920</name>
</gene>
<evidence type="ECO:0000313" key="1">
    <source>
        <dbReference type="EMBL" id="EGF90979.1"/>
    </source>
</evidence>
<reference evidence="2" key="1">
    <citation type="submission" date="2011-03" db="EMBL/GenBank/DDBJ databases">
        <title>Draft genome sequence of Brevundimonas diminuta.</title>
        <authorList>
            <person name="Brown P.J.B."/>
            <person name="Buechlein A."/>
            <person name="Hemmerich C."/>
            <person name="Brun Y.V."/>
        </authorList>
    </citation>
    <scope>NUCLEOTIDE SEQUENCE [LARGE SCALE GENOMIC DNA]</scope>
    <source>
        <strain evidence="2">C19</strain>
    </source>
</reference>
<organism evidence="1 2">
    <name type="scientific">Asticcacaulis biprosthecium C19</name>
    <dbReference type="NCBI Taxonomy" id="715226"/>
    <lineage>
        <taxon>Bacteria</taxon>
        <taxon>Pseudomonadati</taxon>
        <taxon>Pseudomonadota</taxon>
        <taxon>Alphaproteobacteria</taxon>
        <taxon>Caulobacterales</taxon>
        <taxon>Caulobacteraceae</taxon>
        <taxon>Asticcacaulis</taxon>
    </lineage>
</organism>
<protein>
    <recommendedName>
        <fullName evidence="3">N-acetyltransferase domain-containing protein</fullName>
    </recommendedName>
</protein>
<dbReference type="AlphaFoldDB" id="F4QNS1"/>
<evidence type="ECO:0000313" key="2">
    <source>
        <dbReference type="Proteomes" id="UP000006512"/>
    </source>
</evidence>
<dbReference type="HOGENOM" id="CLU_830728_0_0_5"/>
<dbReference type="STRING" id="715226.ABI_23920"/>
<dbReference type="EMBL" id="GL883078">
    <property type="protein sequence ID" value="EGF90979.1"/>
    <property type="molecule type" value="Genomic_DNA"/>
</dbReference>
<keyword evidence="2" id="KW-1185">Reference proteome</keyword>
<name>F4QNS1_9CAUL</name>